<evidence type="ECO:0000256" key="1">
    <source>
        <dbReference type="ARBA" id="ARBA00023015"/>
    </source>
</evidence>
<dbReference type="GO" id="GO:0006357">
    <property type="term" value="P:regulation of transcription by RNA polymerase II"/>
    <property type="evidence" value="ECO:0007669"/>
    <property type="project" value="TreeGrafter"/>
</dbReference>
<feature type="compositionally biased region" description="Polar residues" evidence="4">
    <location>
        <begin position="132"/>
        <end position="141"/>
    </location>
</feature>
<dbReference type="InterPro" id="IPR036431">
    <property type="entry name" value="ARID_dom_sf"/>
</dbReference>
<feature type="domain" description="ARID" evidence="5">
    <location>
        <begin position="371"/>
        <end position="464"/>
    </location>
</feature>
<evidence type="ECO:0000259" key="5">
    <source>
        <dbReference type="PROSITE" id="PS51011"/>
    </source>
</evidence>
<dbReference type="GO" id="GO:0000976">
    <property type="term" value="F:transcription cis-regulatory region binding"/>
    <property type="evidence" value="ECO:0007669"/>
    <property type="project" value="TreeGrafter"/>
</dbReference>
<protein>
    <submittedName>
        <fullName evidence="6">Uu.00g146920.m01.CDS01</fullName>
    </submittedName>
</protein>
<dbReference type="SMART" id="SM01014">
    <property type="entry name" value="ARID"/>
    <property type="match status" value="1"/>
</dbReference>
<dbReference type="PROSITE" id="PS51011">
    <property type="entry name" value="ARID"/>
    <property type="match status" value="1"/>
</dbReference>
<feature type="region of interest" description="Disordered" evidence="4">
    <location>
        <begin position="538"/>
        <end position="600"/>
    </location>
</feature>
<dbReference type="AlphaFoldDB" id="A0AAI8VRE2"/>
<accession>A0AAI8VRE2</accession>
<dbReference type="EMBL" id="CAUWAG010000012">
    <property type="protein sequence ID" value="CAJ2509666.1"/>
    <property type="molecule type" value="Genomic_DNA"/>
</dbReference>
<keyword evidence="1" id="KW-0805">Transcription regulation</keyword>
<feature type="compositionally biased region" description="Low complexity" evidence="4">
    <location>
        <begin position="494"/>
        <end position="512"/>
    </location>
</feature>
<comment type="caution">
    <text evidence="6">The sequence shown here is derived from an EMBL/GenBank/DDBJ whole genome shotgun (WGS) entry which is preliminary data.</text>
</comment>
<keyword evidence="3" id="KW-0539">Nucleus</keyword>
<dbReference type="InterPro" id="IPR051232">
    <property type="entry name" value="ARID/SWI1_ChromRemod"/>
</dbReference>
<evidence type="ECO:0000313" key="7">
    <source>
        <dbReference type="Proteomes" id="UP001295740"/>
    </source>
</evidence>
<feature type="compositionally biased region" description="Polar residues" evidence="4">
    <location>
        <begin position="76"/>
        <end position="89"/>
    </location>
</feature>
<keyword evidence="7" id="KW-1185">Reference proteome</keyword>
<dbReference type="SMART" id="SM00501">
    <property type="entry name" value="BRIGHT"/>
    <property type="match status" value="1"/>
</dbReference>
<feature type="compositionally biased region" description="Polar residues" evidence="4">
    <location>
        <begin position="589"/>
        <end position="600"/>
    </location>
</feature>
<dbReference type="PANTHER" id="PTHR13964">
    <property type="entry name" value="RBP-RELATED"/>
    <property type="match status" value="1"/>
</dbReference>
<evidence type="ECO:0000256" key="2">
    <source>
        <dbReference type="ARBA" id="ARBA00023163"/>
    </source>
</evidence>
<dbReference type="Gene3D" id="1.10.150.60">
    <property type="entry name" value="ARID DNA-binding domain"/>
    <property type="match status" value="1"/>
</dbReference>
<name>A0AAI8VRE2_9PEZI</name>
<reference evidence="6" key="1">
    <citation type="submission" date="2023-10" db="EMBL/GenBank/DDBJ databases">
        <authorList>
            <person name="Hackl T."/>
        </authorList>
    </citation>
    <scope>NUCLEOTIDE SEQUENCE</scope>
</reference>
<dbReference type="Proteomes" id="UP001295740">
    <property type="component" value="Unassembled WGS sequence"/>
</dbReference>
<dbReference type="InterPro" id="IPR001606">
    <property type="entry name" value="ARID_dom"/>
</dbReference>
<evidence type="ECO:0000313" key="6">
    <source>
        <dbReference type="EMBL" id="CAJ2509666.1"/>
    </source>
</evidence>
<evidence type="ECO:0000256" key="4">
    <source>
        <dbReference type="SAM" id="MobiDB-lite"/>
    </source>
</evidence>
<feature type="region of interest" description="Disordered" evidence="4">
    <location>
        <begin position="468"/>
        <end position="512"/>
    </location>
</feature>
<dbReference type="SUPFAM" id="SSF46774">
    <property type="entry name" value="ARID-like"/>
    <property type="match status" value="1"/>
</dbReference>
<dbReference type="CDD" id="cd16871">
    <property type="entry name" value="ARID_Swi1p-like"/>
    <property type="match status" value="1"/>
</dbReference>
<feature type="compositionally biased region" description="Low complexity" evidence="4">
    <location>
        <begin position="54"/>
        <end position="75"/>
    </location>
</feature>
<dbReference type="GO" id="GO:0016514">
    <property type="term" value="C:SWI/SNF complex"/>
    <property type="evidence" value="ECO:0007669"/>
    <property type="project" value="TreeGrafter"/>
</dbReference>
<keyword evidence="2" id="KW-0804">Transcription</keyword>
<proteinExistence type="predicted"/>
<sequence length="1090" mass="119219">MSSWINEAAAVPNHNGNGFAHMNDPNSMAGAGIMDPSAFMASAGQFASPGHPGQQQFANPQQMAAAMQNGQMRNASPSFANPVYQTNPVIPSKRPRPREDSISASPRQNPGMLPTSRADTPQQAQYPGYQPNAMQQQNPGQPQHYPHLKPNGSATASPSPVMAGNQLRPGSVPQRVNTASPHPFSPASQHFGPQASPVPSEHSGTPQPGMYMNAPNFPQGFHPNYAPSPSPARPPSAQNHLAPQMMPHPMGQMAQQMQQMPQMPQMHPNQMYTPQQMQHMQHMQQMQAAHAAQGHSTMDQQKIMMHQMRLQQQYSQANMPQMAAQLQAQNMAQSMAQGRAGMMPRQAMPMQNGQMPPGAMRPQQPAQVPRGTNPEGFLKNLITFMSMHKLPLDTNPIIEGRPLALLQLFQNVSKFKGYRAVTASNGWPQVAASVGFHPQQFPSAPNQVRAIYERNLLKFEEAWAMQQRSQQVKHQAGGSGGMPGGSSQGNPQRMGQMSPQQHGQPGQPHMQQQHVQTPVKQMAPGPGVQQANVNGFSTPNHPQMVQQQANAPSGHLRNSMSGSIEGTPASSDFPMRSPIPAGKPGSISVPHTQQQADSAQVNGASALPFPGPFATDPDVYVPCSRELHMSGHGGFDMDVMSRLGSELEKWRPDIPPPQELGNIDLHALTKSLQCGIHGEIRMALDTLASVTRTAEVAPNLVIDLRHCEDLVESLIDTAEEQVDLLAEKAEPVADEIDLTSYEEVVRACRGEQYILRKVPVFGDADYELERAADRLLAITTIMRNLSFYEPNQLVLADEVVTKFLCSVIRSLGTHENLLGTAQNALDFMKDVIVLLSNIAGCVEIPGREQALCLLQFLLAFAPSPAPNVTAEKLVFSPFEPSVHVYLPHAIDALAKLLARDEPNRTHYKIIFATDATASLPYELLTRTFAFAISPIPDQNKETRPANLPSFVEARKPLLMQGLLAADIIAQLAPGYETRVTRSWLTSSEGFAHNLFRLIYKLCTQAEPTPRQGGNARNQPREDVDVLYIVTCGISTLRRLSEKAKDPNDPASIPPNALPTRESLFRSLHSLRSPKWTQLLNQLSTYAGLDK</sequence>
<evidence type="ECO:0000256" key="3">
    <source>
        <dbReference type="ARBA" id="ARBA00023242"/>
    </source>
</evidence>
<feature type="region of interest" description="Disordered" evidence="4">
    <location>
        <begin position="47"/>
        <end position="243"/>
    </location>
</feature>
<feature type="compositionally biased region" description="Gly residues" evidence="4">
    <location>
        <begin position="477"/>
        <end position="487"/>
    </location>
</feature>
<organism evidence="6 7">
    <name type="scientific">Anthostomella pinea</name>
    <dbReference type="NCBI Taxonomy" id="933095"/>
    <lineage>
        <taxon>Eukaryota</taxon>
        <taxon>Fungi</taxon>
        <taxon>Dikarya</taxon>
        <taxon>Ascomycota</taxon>
        <taxon>Pezizomycotina</taxon>
        <taxon>Sordariomycetes</taxon>
        <taxon>Xylariomycetidae</taxon>
        <taxon>Xylariales</taxon>
        <taxon>Xylariaceae</taxon>
        <taxon>Anthostomella</taxon>
    </lineage>
</organism>
<dbReference type="Pfam" id="PF01388">
    <property type="entry name" value="ARID"/>
    <property type="match status" value="1"/>
</dbReference>
<gene>
    <name evidence="6" type="ORF">KHLLAP_LOCUS10134</name>
</gene>
<feature type="compositionally biased region" description="Polar residues" evidence="4">
    <location>
        <begin position="538"/>
        <end position="570"/>
    </location>
</feature>
<dbReference type="PANTHER" id="PTHR13964:SF27">
    <property type="entry name" value="HAT-TRICK, ISOFORM D"/>
    <property type="match status" value="1"/>
</dbReference>